<keyword evidence="1 2" id="KW-0456">Lyase</keyword>
<keyword evidence="2" id="KW-0460">Magnesium</keyword>
<dbReference type="InterPro" id="IPR008949">
    <property type="entry name" value="Isoprenoid_synthase_dom_sf"/>
</dbReference>
<reference evidence="3 4" key="1">
    <citation type="submission" date="2021-04" db="EMBL/GenBank/DDBJ databases">
        <title>Nocardia tengchongensis.</title>
        <authorList>
            <person name="Zhuang k."/>
            <person name="Ran Y."/>
            <person name="Li W."/>
        </authorList>
    </citation>
    <scope>NUCLEOTIDE SEQUENCE [LARGE SCALE GENOMIC DNA]</scope>
    <source>
        <strain evidence="3 4">CFH S0057</strain>
    </source>
</reference>
<evidence type="ECO:0000313" key="3">
    <source>
        <dbReference type="EMBL" id="QVI19971.1"/>
    </source>
</evidence>
<dbReference type="EC" id="4.2.3.-" evidence="2"/>
<dbReference type="SUPFAM" id="SSF48576">
    <property type="entry name" value="Terpenoid synthases"/>
    <property type="match status" value="1"/>
</dbReference>
<dbReference type="PANTHER" id="PTHR35201:SF4">
    <property type="entry name" value="BETA-PINACENE SYNTHASE-RELATED"/>
    <property type="match status" value="1"/>
</dbReference>
<accession>A0ABX8CJ36</accession>
<sequence>MVSERIILPDFYMPYPPEGTNPRAGAAESKMWEWLVSQDLVPEELSRRRVAGSRPVEMYSMWCPRADVESLALLSEFTAWAFIVDDQFDIEMPDPRRCLTTIQRLETGFQLDETPSGVLATAFQDLWRRLCRGRSLPWQRMVRAEIQEWWWSYYTESVRTITRDLPKLDEYRTHRQISVAIYMLLDLSEITYGIDLPDVVRQLPALKTLRAAVTEHMGLINDVHSLPADEAVGYAYNAVLLAEHHFGCTRAHALRVVNELLTDCIVRIGHMEEALAEELDVLGIAGQTRADIMHTLEDYRRYVRANFDFHYRAPRYTSPPIEALEHGQLLS</sequence>
<comment type="cofactor">
    <cofactor evidence="2">
        <name>Mg(2+)</name>
        <dbReference type="ChEBI" id="CHEBI:18420"/>
    </cofactor>
</comment>
<dbReference type="PANTHER" id="PTHR35201">
    <property type="entry name" value="TERPENE SYNTHASE"/>
    <property type="match status" value="1"/>
</dbReference>
<evidence type="ECO:0000256" key="2">
    <source>
        <dbReference type="RuleBase" id="RU366034"/>
    </source>
</evidence>
<keyword evidence="4" id="KW-1185">Reference proteome</keyword>
<proteinExistence type="inferred from homology"/>
<evidence type="ECO:0000256" key="1">
    <source>
        <dbReference type="ARBA" id="ARBA00023239"/>
    </source>
</evidence>
<dbReference type="SFLD" id="SFLDG01020">
    <property type="entry name" value="Terpene_Cyclase_Like_2"/>
    <property type="match status" value="1"/>
</dbReference>
<comment type="similarity">
    <text evidence="2">Belongs to the terpene synthase family.</text>
</comment>
<dbReference type="Gene3D" id="1.10.600.10">
    <property type="entry name" value="Farnesyl Diphosphate Synthase"/>
    <property type="match status" value="1"/>
</dbReference>
<keyword evidence="2" id="KW-0479">Metal-binding</keyword>
<dbReference type="SFLD" id="SFLDS00005">
    <property type="entry name" value="Isoprenoid_Synthase_Type_I"/>
    <property type="match status" value="1"/>
</dbReference>
<dbReference type="Pfam" id="PF19086">
    <property type="entry name" value="Terpene_syn_C_2"/>
    <property type="match status" value="1"/>
</dbReference>
<gene>
    <name evidence="3" type="ORF">KHQ06_27360</name>
</gene>
<evidence type="ECO:0000313" key="4">
    <source>
        <dbReference type="Proteomes" id="UP000683310"/>
    </source>
</evidence>
<protein>
    <recommendedName>
        <fullName evidence="2">Terpene synthase</fullName>
        <ecNumber evidence="2">4.2.3.-</ecNumber>
    </recommendedName>
</protein>
<dbReference type="InterPro" id="IPR034686">
    <property type="entry name" value="Terpene_cyclase-like_2"/>
</dbReference>
<dbReference type="EMBL" id="CP074371">
    <property type="protein sequence ID" value="QVI19971.1"/>
    <property type="molecule type" value="Genomic_DNA"/>
</dbReference>
<dbReference type="Proteomes" id="UP000683310">
    <property type="component" value="Chromosome"/>
</dbReference>
<name>A0ABX8CJ36_9NOCA</name>
<organism evidence="3 4">
    <name type="scientific">Nocardia tengchongensis</name>
    <dbReference type="NCBI Taxonomy" id="2055889"/>
    <lineage>
        <taxon>Bacteria</taxon>
        <taxon>Bacillati</taxon>
        <taxon>Actinomycetota</taxon>
        <taxon>Actinomycetes</taxon>
        <taxon>Mycobacteriales</taxon>
        <taxon>Nocardiaceae</taxon>
        <taxon>Nocardia</taxon>
    </lineage>
</organism>